<organism evidence="7">
    <name type="scientific">Veillonella atypica</name>
    <dbReference type="NCBI Taxonomy" id="39777"/>
    <lineage>
        <taxon>Bacteria</taxon>
        <taxon>Bacillati</taxon>
        <taxon>Bacillota</taxon>
        <taxon>Negativicutes</taxon>
        <taxon>Veillonellales</taxon>
        <taxon>Veillonellaceae</taxon>
        <taxon>Veillonella</taxon>
    </lineage>
</organism>
<dbReference type="Pfam" id="PF04327">
    <property type="entry name" value="Peptidase_Prp"/>
    <property type="match status" value="1"/>
</dbReference>
<dbReference type="InterPro" id="IPR007422">
    <property type="entry name" value="Peptidase_Prp"/>
</dbReference>
<evidence type="ECO:0000313" key="8">
    <source>
        <dbReference type="EMBL" id="RJY51278.1"/>
    </source>
</evidence>
<dbReference type="GO" id="GO:0006508">
    <property type="term" value="P:proteolysis"/>
    <property type="evidence" value="ECO:0007669"/>
    <property type="project" value="UniProtKB-KW"/>
</dbReference>
<keyword evidence="1" id="KW-0690">Ribosome biogenesis</keyword>
<dbReference type="Proteomes" id="UP000277803">
    <property type="component" value="Unassembled WGS sequence"/>
</dbReference>
<dbReference type="EMBL" id="LRQT01000096">
    <property type="protein sequence ID" value="KXA62289.1"/>
    <property type="molecule type" value="Genomic_DNA"/>
</dbReference>
<dbReference type="InterPro" id="IPR036764">
    <property type="entry name" value="Peptidase_Prp_sf"/>
</dbReference>
<evidence type="ECO:0000256" key="2">
    <source>
        <dbReference type="ARBA" id="ARBA00022670"/>
    </source>
</evidence>
<dbReference type="Gene3D" id="3.30.70.1490">
    <property type="entry name" value="Cysteine protease Prp"/>
    <property type="match status" value="1"/>
</dbReference>
<reference evidence="8 10" key="2">
    <citation type="submission" date="2018-09" db="EMBL/GenBank/DDBJ databases">
        <title>Genome sequence of Veillonella atypica isolated from periodontal Korean patients.</title>
        <authorList>
            <person name="Lee J.-H."/>
            <person name="Moon J.-H."/>
            <person name="Shin S.-Y."/>
        </authorList>
    </citation>
    <scope>NUCLEOTIDE SEQUENCE [LARGE SCALE GENOMIC DNA]</scope>
    <source>
        <strain evidence="8 10">KHUD_V1</strain>
    </source>
</reference>
<sequence length="104" mass="11282">MVSIGIQRNKDNQVIGCHMSGHAGYDEHGYDIVCAAVSVLSATAILGLTKIAKQKGEFSNSEGQCDMVLSGEITRSGQDILNTMLLGLEEISKQYPKFVQIHEI</sequence>
<name>A0A133S1T3_9FIRM</name>
<evidence type="ECO:0000256" key="6">
    <source>
        <dbReference type="ARBA" id="ARBA00044538"/>
    </source>
</evidence>
<dbReference type="PANTHER" id="PTHR39178:SF1">
    <property type="entry name" value="RIBOSOMAL-PROCESSING CYSTEINE PROTEASE PRP"/>
    <property type="match status" value="1"/>
</dbReference>
<comment type="similarity">
    <text evidence="5">Belongs to the Prp family.</text>
</comment>
<evidence type="ECO:0000313" key="10">
    <source>
        <dbReference type="Proteomes" id="UP000277803"/>
    </source>
</evidence>
<evidence type="ECO:0000313" key="9">
    <source>
        <dbReference type="Proteomes" id="UP000070226"/>
    </source>
</evidence>
<evidence type="ECO:0000313" key="7">
    <source>
        <dbReference type="EMBL" id="KXA62289.1"/>
    </source>
</evidence>
<dbReference type="GO" id="GO:0008234">
    <property type="term" value="F:cysteine-type peptidase activity"/>
    <property type="evidence" value="ECO:0007669"/>
    <property type="project" value="UniProtKB-KW"/>
</dbReference>
<evidence type="ECO:0000256" key="4">
    <source>
        <dbReference type="ARBA" id="ARBA00022807"/>
    </source>
</evidence>
<keyword evidence="4" id="KW-0788">Thiol protease</keyword>
<evidence type="ECO:0000256" key="5">
    <source>
        <dbReference type="ARBA" id="ARBA00044503"/>
    </source>
</evidence>
<keyword evidence="3" id="KW-0378">Hydrolase</keyword>
<dbReference type="RefSeq" id="WP_005377366.1">
    <property type="nucleotide sequence ID" value="NZ_CALLHQ010000005.1"/>
</dbReference>
<dbReference type="CDD" id="cd16332">
    <property type="entry name" value="Prp-like"/>
    <property type="match status" value="1"/>
</dbReference>
<protein>
    <recommendedName>
        <fullName evidence="6">Ribosomal processing cysteine protease Prp</fullName>
    </recommendedName>
</protein>
<evidence type="ECO:0000256" key="3">
    <source>
        <dbReference type="ARBA" id="ARBA00022801"/>
    </source>
</evidence>
<dbReference type="SUPFAM" id="SSF118010">
    <property type="entry name" value="TM1457-like"/>
    <property type="match status" value="1"/>
</dbReference>
<evidence type="ECO:0000256" key="1">
    <source>
        <dbReference type="ARBA" id="ARBA00022517"/>
    </source>
</evidence>
<accession>A0A133S1T3</accession>
<dbReference type="AlphaFoldDB" id="A0A133S1T3"/>
<proteinExistence type="inferred from homology"/>
<dbReference type="PANTHER" id="PTHR39178">
    <property type="entry name" value="HYPOTHETICAL RIBOSOME-ASSOCIATED PROTEIN"/>
    <property type="match status" value="1"/>
</dbReference>
<reference evidence="7 9" key="1">
    <citation type="submission" date="2016-01" db="EMBL/GenBank/DDBJ databases">
        <authorList>
            <person name="Oliw E.H."/>
        </authorList>
    </citation>
    <scope>NUCLEOTIDE SEQUENCE [LARGE SCALE GENOMIC DNA]</scope>
    <source>
        <strain evidence="7 9">CMW7756B</strain>
    </source>
</reference>
<comment type="caution">
    <text evidence="7">The sequence shown here is derived from an EMBL/GenBank/DDBJ whole genome shotgun (WGS) entry which is preliminary data.</text>
</comment>
<gene>
    <name evidence="8" type="ORF">D2965_01240</name>
    <name evidence="7" type="ORF">HMPREF3233_01763</name>
</gene>
<dbReference type="STRING" id="39777.B7L28_06125"/>
<dbReference type="PATRIC" id="fig|39777.7.peg.1727"/>
<dbReference type="EMBL" id="QXZZ01000007">
    <property type="protein sequence ID" value="RJY51278.1"/>
    <property type="molecule type" value="Genomic_DNA"/>
</dbReference>
<dbReference type="Proteomes" id="UP000070226">
    <property type="component" value="Unassembled WGS sequence"/>
</dbReference>
<dbReference type="GO" id="GO:0042254">
    <property type="term" value="P:ribosome biogenesis"/>
    <property type="evidence" value="ECO:0007669"/>
    <property type="project" value="UniProtKB-KW"/>
</dbReference>
<keyword evidence="2 8" id="KW-0645">Protease</keyword>